<sequence>MYMQKFALFTVLAVLSVVNGQQKEEWLCNCTTNGQANPATTKQCCAQAPGAFLPGPPLLLDSVFHAAGTRMKGMASRKEAHESQKALATAQEAILVKWIELSRLAQAGADIAGYTLWETWARSFKARYYDELRGGSGRPLDARSFSFSRRSDRAATAHKHPSGNVWFKMIAGKMDVAAPPDFWEFRKRPLVTYVSGSRQAFGRRLVAADHDALRELEADGGCDFKLAAFEYMSPGSRLSLRREAPCAGRRLMSVAAPVVDVTVAVVDDRDYEMVARIMGHWQYALWTDTFFNFEPGTYHEVQARNIRRDFRA</sequence>
<protein>
    <submittedName>
        <fullName evidence="2">Uncharacterized protein</fullName>
    </submittedName>
</protein>
<reference evidence="2" key="1">
    <citation type="submission" date="2023-03" db="EMBL/GenBank/DDBJ databases">
        <title>Massive genome expansion in bonnet fungi (Mycena s.s.) driven by repeated elements and novel gene families across ecological guilds.</title>
        <authorList>
            <consortium name="Lawrence Berkeley National Laboratory"/>
            <person name="Harder C.B."/>
            <person name="Miyauchi S."/>
            <person name="Viragh M."/>
            <person name="Kuo A."/>
            <person name="Thoen E."/>
            <person name="Andreopoulos B."/>
            <person name="Lu D."/>
            <person name="Skrede I."/>
            <person name="Drula E."/>
            <person name="Henrissat B."/>
            <person name="Morin E."/>
            <person name="Kohler A."/>
            <person name="Barry K."/>
            <person name="LaButti K."/>
            <person name="Morin E."/>
            <person name="Salamov A."/>
            <person name="Lipzen A."/>
            <person name="Mereny Z."/>
            <person name="Hegedus B."/>
            <person name="Baldrian P."/>
            <person name="Stursova M."/>
            <person name="Weitz H."/>
            <person name="Taylor A."/>
            <person name="Grigoriev I.V."/>
            <person name="Nagy L.G."/>
            <person name="Martin F."/>
            <person name="Kauserud H."/>
        </authorList>
    </citation>
    <scope>NUCLEOTIDE SEQUENCE</scope>
    <source>
        <strain evidence="2">9144</strain>
    </source>
</reference>
<feature type="chain" id="PRO_5042112978" evidence="1">
    <location>
        <begin position="21"/>
        <end position="312"/>
    </location>
</feature>
<evidence type="ECO:0000256" key="1">
    <source>
        <dbReference type="SAM" id="SignalP"/>
    </source>
</evidence>
<proteinExistence type="predicted"/>
<evidence type="ECO:0000313" key="2">
    <source>
        <dbReference type="EMBL" id="KAJ7190703.1"/>
    </source>
</evidence>
<dbReference type="Proteomes" id="UP001219525">
    <property type="component" value="Unassembled WGS sequence"/>
</dbReference>
<dbReference type="AlphaFoldDB" id="A0AAD6UMY4"/>
<organism evidence="2 3">
    <name type="scientific">Mycena pura</name>
    <dbReference type="NCBI Taxonomy" id="153505"/>
    <lineage>
        <taxon>Eukaryota</taxon>
        <taxon>Fungi</taxon>
        <taxon>Dikarya</taxon>
        <taxon>Basidiomycota</taxon>
        <taxon>Agaricomycotina</taxon>
        <taxon>Agaricomycetes</taxon>
        <taxon>Agaricomycetidae</taxon>
        <taxon>Agaricales</taxon>
        <taxon>Marasmiineae</taxon>
        <taxon>Mycenaceae</taxon>
        <taxon>Mycena</taxon>
    </lineage>
</organism>
<keyword evidence="1" id="KW-0732">Signal</keyword>
<dbReference type="EMBL" id="JARJCW010000144">
    <property type="protein sequence ID" value="KAJ7190703.1"/>
    <property type="molecule type" value="Genomic_DNA"/>
</dbReference>
<keyword evidence="3" id="KW-1185">Reference proteome</keyword>
<feature type="signal peptide" evidence="1">
    <location>
        <begin position="1"/>
        <end position="20"/>
    </location>
</feature>
<comment type="caution">
    <text evidence="2">The sequence shown here is derived from an EMBL/GenBank/DDBJ whole genome shotgun (WGS) entry which is preliminary data.</text>
</comment>
<evidence type="ECO:0000313" key="3">
    <source>
        <dbReference type="Proteomes" id="UP001219525"/>
    </source>
</evidence>
<name>A0AAD6UMY4_9AGAR</name>
<gene>
    <name evidence="2" type="ORF">GGX14DRAFT_701761</name>
</gene>
<accession>A0AAD6UMY4</accession>